<gene>
    <name evidence="2" type="ORF">COCNU_09G009530</name>
</gene>
<evidence type="ECO:0000313" key="3">
    <source>
        <dbReference type="Proteomes" id="UP000797356"/>
    </source>
</evidence>
<dbReference type="PANTHER" id="PTHR33401:SF2">
    <property type="entry name" value="OS03G0138400 PROTEIN"/>
    <property type="match status" value="1"/>
</dbReference>
<feature type="region of interest" description="Disordered" evidence="1">
    <location>
        <begin position="22"/>
        <end position="67"/>
    </location>
</feature>
<evidence type="ECO:0000313" key="2">
    <source>
        <dbReference type="EMBL" id="KAG1361490.1"/>
    </source>
</evidence>
<proteinExistence type="predicted"/>
<reference evidence="2" key="1">
    <citation type="journal article" date="2017" name="Gigascience">
        <title>The genome draft of coconut (Cocos nucifera).</title>
        <authorList>
            <person name="Xiao Y."/>
            <person name="Xu P."/>
            <person name="Fan H."/>
            <person name="Baudouin L."/>
            <person name="Xia W."/>
            <person name="Bocs S."/>
            <person name="Xu J."/>
            <person name="Li Q."/>
            <person name="Guo A."/>
            <person name="Zhou L."/>
            <person name="Li J."/>
            <person name="Wu Y."/>
            <person name="Ma Z."/>
            <person name="Armero A."/>
            <person name="Issali A.E."/>
            <person name="Liu N."/>
            <person name="Peng M."/>
            <person name="Yang Y."/>
        </authorList>
    </citation>
    <scope>NUCLEOTIDE SEQUENCE</scope>
    <source>
        <tissue evidence="2">Spear leaf of Hainan Tall coconut</tissue>
    </source>
</reference>
<dbReference type="AlphaFoldDB" id="A0A8K0IKU4"/>
<organism evidence="2 3">
    <name type="scientific">Cocos nucifera</name>
    <name type="common">Coconut palm</name>
    <dbReference type="NCBI Taxonomy" id="13894"/>
    <lineage>
        <taxon>Eukaryota</taxon>
        <taxon>Viridiplantae</taxon>
        <taxon>Streptophyta</taxon>
        <taxon>Embryophyta</taxon>
        <taxon>Tracheophyta</taxon>
        <taxon>Spermatophyta</taxon>
        <taxon>Magnoliopsida</taxon>
        <taxon>Liliopsida</taxon>
        <taxon>Arecaceae</taxon>
        <taxon>Arecoideae</taxon>
        <taxon>Cocoseae</taxon>
        <taxon>Attaleinae</taxon>
        <taxon>Cocos</taxon>
    </lineage>
</organism>
<dbReference type="OrthoDB" id="773814at2759"/>
<accession>A0A8K0IKU4</accession>
<feature type="compositionally biased region" description="Basic and acidic residues" evidence="1">
    <location>
        <begin position="22"/>
        <end position="32"/>
    </location>
</feature>
<evidence type="ECO:0000256" key="1">
    <source>
        <dbReference type="SAM" id="MobiDB-lite"/>
    </source>
</evidence>
<reference evidence="2" key="2">
    <citation type="submission" date="2019-07" db="EMBL/GenBank/DDBJ databases">
        <authorList>
            <person name="Yang Y."/>
            <person name="Bocs S."/>
            <person name="Baudouin L."/>
        </authorList>
    </citation>
    <scope>NUCLEOTIDE SEQUENCE</scope>
    <source>
        <tissue evidence="2">Spear leaf of Hainan Tall coconut</tissue>
    </source>
</reference>
<keyword evidence="3" id="KW-1185">Reference proteome</keyword>
<protein>
    <submittedName>
        <fullName evidence="2">Uncharacterized protein</fullName>
    </submittedName>
</protein>
<comment type="caution">
    <text evidence="2">The sequence shown here is derived from an EMBL/GenBank/DDBJ whole genome shotgun (WGS) entry which is preliminary data.</text>
</comment>
<sequence length="117" mass="12690">MDSGGVEVNNCHGTKSSVFVDSKRDRVDKGVGEDGETNSLLRPVTNGGLGGKTQKSSRRKVQWNDRNGNKLVEVLEFQPSDSSDSEDDSSPGTSIWEHAIVGCAEVFCCLVDLWSRS</sequence>
<dbReference type="EMBL" id="CM017880">
    <property type="protein sequence ID" value="KAG1361490.1"/>
    <property type="molecule type" value="Genomic_DNA"/>
</dbReference>
<name>A0A8K0IKU4_COCNU</name>
<dbReference type="PANTHER" id="PTHR33401">
    <property type="entry name" value="LIGHT-HARVESTING COMPLEX-LIKE PROTEIN OHP2, CHLOROPLASTIC"/>
    <property type="match status" value="1"/>
</dbReference>
<dbReference type="Proteomes" id="UP000797356">
    <property type="component" value="Chromosome 9"/>
</dbReference>